<gene>
    <name evidence="1" type="ORF">MNB_ARC-1_320</name>
</gene>
<dbReference type="InterPro" id="IPR027417">
    <property type="entry name" value="P-loop_NTPase"/>
</dbReference>
<organism evidence="1">
    <name type="scientific">hydrothermal vent metagenome</name>
    <dbReference type="NCBI Taxonomy" id="652676"/>
    <lineage>
        <taxon>unclassified sequences</taxon>
        <taxon>metagenomes</taxon>
        <taxon>ecological metagenomes</taxon>
    </lineage>
</organism>
<protein>
    <submittedName>
        <fullName evidence="1">Type III restriction enzyme, res subunit:DEAD/DEAH box helicase, N-terminal</fullName>
    </submittedName>
</protein>
<accession>A0A3B1DXN1</accession>
<dbReference type="Gene3D" id="3.40.50.300">
    <property type="entry name" value="P-loop containing nucleotide triphosphate hydrolases"/>
    <property type="match status" value="1"/>
</dbReference>
<name>A0A3B1DXN1_9ZZZZ</name>
<dbReference type="AlphaFoldDB" id="A0A3B1DXN1"/>
<dbReference type="EMBL" id="UOYO01000027">
    <property type="protein sequence ID" value="VAY87692.1"/>
    <property type="molecule type" value="Genomic_DNA"/>
</dbReference>
<keyword evidence="1" id="KW-0347">Helicase</keyword>
<proteinExistence type="predicted"/>
<reference evidence="1" key="1">
    <citation type="submission" date="2018-10" db="EMBL/GenBank/DDBJ databases">
        <authorList>
            <person name="Aoki K."/>
        </authorList>
    </citation>
    <scope>NUCLEOTIDE SEQUENCE</scope>
</reference>
<evidence type="ECO:0000313" key="1">
    <source>
        <dbReference type="EMBL" id="VAY87692.1"/>
    </source>
</evidence>
<keyword evidence="1" id="KW-0547">Nucleotide-binding</keyword>
<sequence>MSLFFIDEVSKYRIYDGNNEKVKAEYELIFEEEYQNILQEEIGLFDSEYSEYINSLDIDDIHKGYFSIDKKGKPTTKESDILKDSSAYDLIMKDKEKLLSFKEPTRFIFSHSVLKEGWDNPNVFQICTLKHSNSTNSKRQEIGRGLRICVDKDGIRQDQSVLDSEFFDVNTLTVVASESYDDKNITYDCVKDYDELMNKILI</sequence>
<keyword evidence="1" id="KW-0067">ATP-binding</keyword>
<keyword evidence="1" id="KW-0378">Hydrolase</keyword>
<dbReference type="GO" id="GO:0004386">
    <property type="term" value="F:helicase activity"/>
    <property type="evidence" value="ECO:0007669"/>
    <property type="project" value="UniProtKB-KW"/>
</dbReference>